<proteinExistence type="predicted"/>
<dbReference type="Proteomes" id="UP000006729">
    <property type="component" value="Chromosome 3"/>
</dbReference>
<reference evidence="1 2" key="1">
    <citation type="journal article" date="2006" name="Science">
        <title>The genome of black cottonwood, Populus trichocarpa (Torr. &amp; Gray).</title>
        <authorList>
            <person name="Tuskan G.A."/>
            <person name="Difazio S."/>
            <person name="Jansson S."/>
            <person name="Bohlmann J."/>
            <person name="Grigoriev I."/>
            <person name="Hellsten U."/>
            <person name="Putnam N."/>
            <person name="Ralph S."/>
            <person name="Rombauts S."/>
            <person name="Salamov A."/>
            <person name="Schein J."/>
            <person name="Sterck L."/>
            <person name="Aerts A."/>
            <person name="Bhalerao R.R."/>
            <person name="Bhalerao R.P."/>
            <person name="Blaudez D."/>
            <person name="Boerjan W."/>
            <person name="Brun A."/>
            <person name="Brunner A."/>
            <person name="Busov V."/>
            <person name="Campbell M."/>
            <person name="Carlson J."/>
            <person name="Chalot M."/>
            <person name="Chapman J."/>
            <person name="Chen G.L."/>
            <person name="Cooper D."/>
            <person name="Coutinho P.M."/>
            <person name="Couturier J."/>
            <person name="Covert S."/>
            <person name="Cronk Q."/>
            <person name="Cunningham R."/>
            <person name="Davis J."/>
            <person name="Degroeve S."/>
            <person name="Dejardin A."/>
            <person name="Depamphilis C."/>
            <person name="Detter J."/>
            <person name="Dirks B."/>
            <person name="Dubchak I."/>
            <person name="Duplessis S."/>
            <person name="Ehlting J."/>
            <person name="Ellis B."/>
            <person name="Gendler K."/>
            <person name="Goodstein D."/>
            <person name="Gribskov M."/>
            <person name="Grimwood J."/>
            <person name="Groover A."/>
            <person name="Gunter L."/>
            <person name="Hamberger B."/>
            <person name="Heinze B."/>
            <person name="Helariutta Y."/>
            <person name="Henrissat B."/>
            <person name="Holligan D."/>
            <person name="Holt R."/>
            <person name="Huang W."/>
            <person name="Islam-Faridi N."/>
            <person name="Jones S."/>
            <person name="Jones-Rhoades M."/>
            <person name="Jorgensen R."/>
            <person name="Joshi C."/>
            <person name="Kangasjarvi J."/>
            <person name="Karlsson J."/>
            <person name="Kelleher C."/>
            <person name="Kirkpatrick R."/>
            <person name="Kirst M."/>
            <person name="Kohler A."/>
            <person name="Kalluri U."/>
            <person name="Larimer F."/>
            <person name="Leebens-Mack J."/>
            <person name="Leple J.C."/>
            <person name="Locascio P."/>
            <person name="Lou Y."/>
            <person name="Lucas S."/>
            <person name="Martin F."/>
            <person name="Montanini B."/>
            <person name="Napoli C."/>
            <person name="Nelson D.R."/>
            <person name="Nelson C."/>
            <person name="Nieminen K."/>
            <person name="Nilsson O."/>
            <person name="Pereda V."/>
            <person name="Peter G."/>
            <person name="Philippe R."/>
            <person name="Pilate G."/>
            <person name="Poliakov A."/>
            <person name="Razumovskaya J."/>
            <person name="Richardson P."/>
            <person name="Rinaldi C."/>
            <person name="Ritland K."/>
            <person name="Rouze P."/>
            <person name="Ryaboy D."/>
            <person name="Schmutz J."/>
            <person name="Schrader J."/>
            <person name="Segerman B."/>
            <person name="Shin H."/>
            <person name="Siddiqui A."/>
            <person name="Sterky F."/>
            <person name="Terry A."/>
            <person name="Tsai C.J."/>
            <person name="Uberbacher E."/>
            <person name="Unneberg P."/>
            <person name="Vahala J."/>
            <person name="Wall K."/>
            <person name="Wessler S."/>
            <person name="Yang G."/>
            <person name="Yin T."/>
            <person name="Douglas C."/>
            <person name="Marra M."/>
            <person name="Sandberg G."/>
            <person name="Van de Peer Y."/>
            <person name="Rokhsar D."/>
        </authorList>
    </citation>
    <scope>NUCLEOTIDE SEQUENCE [LARGE SCALE GENOMIC DNA]</scope>
    <source>
        <strain evidence="2">cv. Nisqually</strain>
    </source>
</reference>
<organism evidence="1 2">
    <name type="scientific">Populus trichocarpa</name>
    <name type="common">Western balsam poplar</name>
    <name type="synonym">Populus balsamifera subsp. trichocarpa</name>
    <dbReference type="NCBI Taxonomy" id="3694"/>
    <lineage>
        <taxon>Eukaryota</taxon>
        <taxon>Viridiplantae</taxon>
        <taxon>Streptophyta</taxon>
        <taxon>Embryophyta</taxon>
        <taxon>Tracheophyta</taxon>
        <taxon>Spermatophyta</taxon>
        <taxon>Magnoliopsida</taxon>
        <taxon>eudicotyledons</taxon>
        <taxon>Gunneridae</taxon>
        <taxon>Pentapetalae</taxon>
        <taxon>rosids</taxon>
        <taxon>fabids</taxon>
        <taxon>Malpighiales</taxon>
        <taxon>Salicaceae</taxon>
        <taxon>Saliceae</taxon>
        <taxon>Populus</taxon>
    </lineage>
</organism>
<dbReference type="AlphaFoldDB" id="A0A2K2B724"/>
<name>A0A2K2B724_POPTR</name>
<accession>A0A2K2B724</accession>
<dbReference type="EMBL" id="CM009292">
    <property type="protein sequence ID" value="PNT45579.1"/>
    <property type="molecule type" value="Genomic_DNA"/>
</dbReference>
<keyword evidence="2" id="KW-1185">Reference proteome</keyword>
<gene>
    <name evidence="1" type="ORF">POPTR_003G143400</name>
</gene>
<sequence length="99" mass="11680">MIGGEGERTFDNKPETFRLLMLSIKEEDTTKNKMRHRKHIFKHQKCVCVILSHILGFVFNYNCNVIEQIRFGIGDENFRLEGNWELENSYATTTRPQLC</sequence>
<dbReference type="InParanoid" id="A0A2K2B724"/>
<evidence type="ECO:0000313" key="1">
    <source>
        <dbReference type="EMBL" id="PNT45579.1"/>
    </source>
</evidence>
<protein>
    <submittedName>
        <fullName evidence="1">Uncharacterized protein</fullName>
    </submittedName>
</protein>
<evidence type="ECO:0000313" key="2">
    <source>
        <dbReference type="Proteomes" id="UP000006729"/>
    </source>
</evidence>